<dbReference type="InterPro" id="IPR001667">
    <property type="entry name" value="DDH_dom"/>
</dbReference>
<name>A0A859DT80_9FIRM</name>
<dbReference type="InterPro" id="IPR038763">
    <property type="entry name" value="DHH_sf"/>
</dbReference>
<organism evidence="3 4">
    <name type="scientific">Caproicibacterium lactatifermentans</name>
    <dbReference type="NCBI Taxonomy" id="2666138"/>
    <lineage>
        <taxon>Bacteria</taxon>
        <taxon>Bacillati</taxon>
        <taxon>Bacillota</taxon>
        <taxon>Clostridia</taxon>
        <taxon>Eubacteriales</taxon>
        <taxon>Oscillospiraceae</taxon>
        <taxon>Caproicibacterium</taxon>
    </lineage>
</organism>
<dbReference type="KEGG" id="clf:GJQ69_09475"/>
<sequence>MEVSLNEAAAWLLQQQDITILCHQSPDGDTLGSGSALCRALRRLGKHAQVLCCDPVGSRFSFLFAGMEEQKFEPKTIVSLDVADEQLLGELQPVYGGKIQLCIDHHPSNTHYAQRYHVEPKAAATCEILCSFLPLLGVPLDEPIAEDLYTGIITDTGCFQFINTTPHTLRMAASLMELGVPTHKINRAMFATKSRQRLELEKQALNHIEYYRNGRIAVIPLTYAMVQQTGASDDDTDGIANIPRSIEGVQVGITVKEKSDGKIKVSLRAQPPVNASVICSRFGGGGHPGAAGCAMIGCNMEEAMKKIVAATADYLEKL</sequence>
<dbReference type="InterPro" id="IPR051319">
    <property type="entry name" value="Oligoribo/pAp-PDE_c-di-AMP_PDE"/>
</dbReference>
<feature type="domain" description="DDH" evidence="1">
    <location>
        <begin position="18"/>
        <end position="152"/>
    </location>
</feature>
<feature type="domain" description="DHHA1" evidence="2">
    <location>
        <begin position="223"/>
        <end position="315"/>
    </location>
</feature>
<gene>
    <name evidence="3" type="ORF">GJQ69_09475</name>
</gene>
<protein>
    <submittedName>
        <fullName evidence="3">Bifunctional oligoribonuclease/PAP phosphatase NrnA</fullName>
    </submittedName>
</protein>
<dbReference type="Gene3D" id="3.10.310.30">
    <property type="match status" value="1"/>
</dbReference>
<dbReference type="Proteomes" id="UP000501316">
    <property type="component" value="Chromosome"/>
</dbReference>
<reference evidence="3 4" key="1">
    <citation type="submission" date="2019-11" db="EMBL/GenBank/DDBJ databases">
        <authorList>
            <person name="Ren C."/>
            <person name="Wang H."/>
            <person name="Xu Y."/>
        </authorList>
    </citation>
    <scope>NUCLEOTIDE SEQUENCE [LARGE SCALE GENOMIC DNA]</scope>
    <source>
        <strain evidence="3 4">LBM 19010</strain>
    </source>
</reference>
<dbReference type="PANTHER" id="PTHR47618">
    <property type="entry name" value="BIFUNCTIONAL OLIGORIBONUCLEASE AND PAP PHOSPHATASE NRNA"/>
    <property type="match status" value="1"/>
</dbReference>
<accession>A0A859DT80</accession>
<proteinExistence type="predicted"/>
<dbReference type="Pfam" id="PF02272">
    <property type="entry name" value="DHHA1"/>
    <property type="match status" value="1"/>
</dbReference>
<dbReference type="PANTHER" id="PTHR47618:SF1">
    <property type="entry name" value="BIFUNCTIONAL OLIGORIBONUCLEASE AND PAP PHOSPHATASE NRNA"/>
    <property type="match status" value="1"/>
</dbReference>
<evidence type="ECO:0000313" key="4">
    <source>
        <dbReference type="Proteomes" id="UP000501316"/>
    </source>
</evidence>
<dbReference type="InterPro" id="IPR003156">
    <property type="entry name" value="DHHA1_dom"/>
</dbReference>
<evidence type="ECO:0000313" key="3">
    <source>
        <dbReference type="EMBL" id="QKN24685.1"/>
    </source>
</evidence>
<evidence type="ECO:0000259" key="1">
    <source>
        <dbReference type="Pfam" id="PF01368"/>
    </source>
</evidence>
<dbReference type="Gene3D" id="3.90.1640.10">
    <property type="entry name" value="inorganic pyrophosphatase (n-terminal core)"/>
    <property type="match status" value="1"/>
</dbReference>
<dbReference type="EMBL" id="CP046051">
    <property type="protein sequence ID" value="QKN24685.1"/>
    <property type="molecule type" value="Genomic_DNA"/>
</dbReference>
<dbReference type="AlphaFoldDB" id="A0A859DT80"/>
<dbReference type="GO" id="GO:0003676">
    <property type="term" value="F:nucleic acid binding"/>
    <property type="evidence" value="ECO:0007669"/>
    <property type="project" value="InterPro"/>
</dbReference>
<dbReference type="Pfam" id="PF01368">
    <property type="entry name" value="DHH"/>
    <property type="match status" value="1"/>
</dbReference>
<dbReference type="RefSeq" id="WP_174193599.1">
    <property type="nucleotide sequence ID" value="NZ_CP046051.1"/>
</dbReference>
<dbReference type="SUPFAM" id="SSF64182">
    <property type="entry name" value="DHH phosphoesterases"/>
    <property type="match status" value="1"/>
</dbReference>
<evidence type="ECO:0000259" key="2">
    <source>
        <dbReference type="Pfam" id="PF02272"/>
    </source>
</evidence>